<dbReference type="NCBIfam" id="TIGR02887">
    <property type="entry name" value="spore_ger_x_C"/>
    <property type="match status" value="1"/>
</dbReference>
<dbReference type="PANTHER" id="PTHR35789">
    <property type="entry name" value="SPORE GERMINATION PROTEIN B3"/>
    <property type="match status" value="1"/>
</dbReference>
<dbReference type="PANTHER" id="PTHR35789:SF1">
    <property type="entry name" value="SPORE GERMINATION PROTEIN B3"/>
    <property type="match status" value="1"/>
</dbReference>
<evidence type="ECO:0000256" key="8">
    <source>
        <dbReference type="SAM" id="SignalP"/>
    </source>
</evidence>
<accession>A0ABW0K4C3</accession>
<dbReference type="RefSeq" id="WP_270884227.1">
    <property type="nucleotide sequence ID" value="NZ_JAQFVF010000065.1"/>
</dbReference>
<evidence type="ECO:0000313" key="11">
    <source>
        <dbReference type="EMBL" id="MFC5447436.1"/>
    </source>
</evidence>
<dbReference type="InterPro" id="IPR038501">
    <property type="entry name" value="Spore_GerAC_C_sf"/>
</dbReference>
<dbReference type="PROSITE" id="PS51257">
    <property type="entry name" value="PROKAR_LIPOPROTEIN"/>
    <property type="match status" value="1"/>
</dbReference>
<dbReference type="InterPro" id="IPR057336">
    <property type="entry name" value="GerAC_N"/>
</dbReference>
<evidence type="ECO:0000259" key="9">
    <source>
        <dbReference type="Pfam" id="PF05504"/>
    </source>
</evidence>
<evidence type="ECO:0000256" key="3">
    <source>
        <dbReference type="ARBA" id="ARBA00022544"/>
    </source>
</evidence>
<keyword evidence="6" id="KW-0564">Palmitate</keyword>
<evidence type="ECO:0000313" key="12">
    <source>
        <dbReference type="Proteomes" id="UP001596044"/>
    </source>
</evidence>
<evidence type="ECO:0000256" key="5">
    <source>
        <dbReference type="ARBA" id="ARBA00023136"/>
    </source>
</evidence>
<evidence type="ECO:0000256" key="4">
    <source>
        <dbReference type="ARBA" id="ARBA00022729"/>
    </source>
</evidence>
<sequence length="371" mass="41472">MKMVKTSMTALVSMSLLAGCWDQHNLKDVKLAMATGFDLAPEGKIIQTITIPIFSPSAGGMEVKGNQVVITEGDTPRDARNIINHKVAETMDASKLLVLLFGEEYAKQDIYTGLDIFYRDPKSSLLANAAVVHGKASEVLSLKPEDKKTMSEYLNELITSEQDTTILPKQSRPLISDILDPGTDFVLPLIEPEETEAKIIGLAMFNEHKYTGQFIPVLDSTLYLLMADQLAKRAWIKLKIHEGSDVDIRNFLMINVLNSKRDLSISGNKIHAMSVDLSMHLKIEIMEYHENDLVSEKIKALTQTIAERLTEQANAIIKMMQQANSDALGIGSYIRAYHHAAWDKTSWEKVYPDLNFKAHVTVEITKHGVFN</sequence>
<dbReference type="Proteomes" id="UP001596044">
    <property type="component" value="Unassembled WGS sequence"/>
</dbReference>
<dbReference type="Pfam" id="PF05504">
    <property type="entry name" value="Spore_GerAC"/>
    <property type="match status" value="1"/>
</dbReference>
<feature type="domain" description="Spore germination protein N-terminal" evidence="10">
    <location>
        <begin position="22"/>
        <end position="191"/>
    </location>
</feature>
<keyword evidence="4 8" id="KW-0732">Signal</keyword>
<evidence type="ECO:0000256" key="7">
    <source>
        <dbReference type="ARBA" id="ARBA00023288"/>
    </source>
</evidence>
<evidence type="ECO:0000256" key="1">
    <source>
        <dbReference type="ARBA" id="ARBA00004635"/>
    </source>
</evidence>
<keyword evidence="3" id="KW-0309">Germination</keyword>
<gene>
    <name evidence="11" type="ORF">ACFPOG_04150</name>
</gene>
<dbReference type="InterPro" id="IPR046953">
    <property type="entry name" value="Spore_GerAC-like_C"/>
</dbReference>
<name>A0ABW0K4C3_9BACL</name>
<dbReference type="Gene3D" id="3.30.300.210">
    <property type="entry name" value="Nutrient germinant receptor protein C, domain 3"/>
    <property type="match status" value="1"/>
</dbReference>
<evidence type="ECO:0000256" key="6">
    <source>
        <dbReference type="ARBA" id="ARBA00023139"/>
    </source>
</evidence>
<feature type="chain" id="PRO_5047068166" evidence="8">
    <location>
        <begin position="19"/>
        <end position="371"/>
    </location>
</feature>
<dbReference type="EMBL" id="JBHSMJ010000007">
    <property type="protein sequence ID" value="MFC5447436.1"/>
    <property type="molecule type" value="Genomic_DNA"/>
</dbReference>
<dbReference type="Pfam" id="PF25198">
    <property type="entry name" value="Spore_GerAC_N"/>
    <property type="match status" value="1"/>
</dbReference>
<comment type="subcellular location">
    <subcellularLocation>
        <location evidence="1">Membrane</location>
        <topology evidence="1">Lipid-anchor</topology>
    </subcellularLocation>
</comment>
<proteinExistence type="inferred from homology"/>
<dbReference type="InterPro" id="IPR008844">
    <property type="entry name" value="Spore_GerAC-like"/>
</dbReference>
<feature type="signal peptide" evidence="8">
    <location>
        <begin position="1"/>
        <end position="18"/>
    </location>
</feature>
<comment type="caution">
    <text evidence="11">The sequence shown here is derived from an EMBL/GenBank/DDBJ whole genome shotgun (WGS) entry which is preliminary data.</text>
</comment>
<keyword evidence="5" id="KW-0472">Membrane</keyword>
<organism evidence="11 12">
    <name type="scientific">Paenibacillus aestuarii</name>
    <dbReference type="NCBI Taxonomy" id="516965"/>
    <lineage>
        <taxon>Bacteria</taxon>
        <taxon>Bacillati</taxon>
        <taxon>Bacillota</taxon>
        <taxon>Bacilli</taxon>
        <taxon>Bacillales</taxon>
        <taxon>Paenibacillaceae</taxon>
        <taxon>Paenibacillus</taxon>
    </lineage>
</organism>
<comment type="similarity">
    <text evidence="2">Belongs to the GerABKC lipoprotein family.</text>
</comment>
<keyword evidence="7" id="KW-0449">Lipoprotein</keyword>
<keyword evidence="12" id="KW-1185">Reference proteome</keyword>
<evidence type="ECO:0000259" key="10">
    <source>
        <dbReference type="Pfam" id="PF25198"/>
    </source>
</evidence>
<reference evidence="12" key="1">
    <citation type="journal article" date="2019" name="Int. J. Syst. Evol. Microbiol.">
        <title>The Global Catalogue of Microorganisms (GCM) 10K type strain sequencing project: providing services to taxonomists for standard genome sequencing and annotation.</title>
        <authorList>
            <consortium name="The Broad Institute Genomics Platform"/>
            <consortium name="The Broad Institute Genome Sequencing Center for Infectious Disease"/>
            <person name="Wu L."/>
            <person name="Ma J."/>
        </authorList>
    </citation>
    <scope>NUCLEOTIDE SEQUENCE [LARGE SCALE GENOMIC DNA]</scope>
    <source>
        <strain evidence="12">KACC 11904</strain>
    </source>
</reference>
<evidence type="ECO:0000256" key="2">
    <source>
        <dbReference type="ARBA" id="ARBA00007886"/>
    </source>
</evidence>
<feature type="domain" description="Spore germination GerAC-like C-terminal" evidence="9">
    <location>
        <begin position="201"/>
        <end position="368"/>
    </location>
</feature>
<protein>
    <submittedName>
        <fullName evidence="11">Ger(X)C family spore germination protein</fullName>
    </submittedName>
</protein>